<evidence type="ECO:0000256" key="2">
    <source>
        <dbReference type="ARBA" id="ARBA00022643"/>
    </source>
</evidence>
<accession>A0A0J9CDA3</accession>
<organism evidence="4 5">
    <name type="scientific">[Clostridium] citroniae WAL-19142</name>
    <dbReference type="NCBI Taxonomy" id="742734"/>
    <lineage>
        <taxon>Bacteria</taxon>
        <taxon>Bacillati</taxon>
        <taxon>Bacillota</taxon>
        <taxon>Clostridia</taxon>
        <taxon>Lachnospirales</taxon>
        <taxon>Lachnospiraceae</taxon>
        <taxon>Enterocloster</taxon>
    </lineage>
</organism>
<dbReference type="GO" id="GO:0016491">
    <property type="term" value="F:oxidoreductase activity"/>
    <property type="evidence" value="ECO:0007669"/>
    <property type="project" value="InterPro"/>
</dbReference>
<gene>
    <name evidence="4" type="ORF">HMPREF9470_01174</name>
</gene>
<dbReference type="InterPro" id="IPR029039">
    <property type="entry name" value="Flavoprotein-like_sf"/>
</dbReference>
<dbReference type="PATRIC" id="fig|742734.4.peg.1257"/>
<evidence type="ECO:0000256" key="1">
    <source>
        <dbReference type="ARBA" id="ARBA00022630"/>
    </source>
</evidence>
<dbReference type="SUPFAM" id="SSF52218">
    <property type="entry name" value="Flavoproteins"/>
    <property type="match status" value="1"/>
</dbReference>
<dbReference type="PANTHER" id="PTHR43278">
    <property type="entry name" value="NAD(P)H-DEPENDENT FMN-CONTAINING OXIDOREDUCTASE YWQN-RELATED"/>
    <property type="match status" value="1"/>
</dbReference>
<evidence type="ECO:0000313" key="5">
    <source>
        <dbReference type="Proteomes" id="UP000037392"/>
    </source>
</evidence>
<dbReference type="Proteomes" id="UP000037392">
    <property type="component" value="Unassembled WGS sequence"/>
</dbReference>
<evidence type="ECO:0000259" key="3">
    <source>
        <dbReference type="Pfam" id="PF03358"/>
    </source>
</evidence>
<dbReference type="PANTHER" id="PTHR43278:SF4">
    <property type="entry name" value="NAD(P)H-DEPENDENT FMN-CONTAINING OXIDOREDUCTASE YWQN-RELATED"/>
    <property type="match status" value="1"/>
</dbReference>
<dbReference type="RefSeq" id="WP_007867673.1">
    <property type="nucleotide sequence ID" value="NZ_KQ235876.1"/>
</dbReference>
<sequence length="207" mass="22541">MKVLLLNGSPNEKGCTYTALSEVARTLEEEGIEAEIMHIKKNCIMGCTGCGACSGNGNRCIFDGGIVNEVLDKMETADGLIVGSPVYFASPTGAVLSLLDRIFMAGNKFYLKPAAAVASARRAGTTATIDVLNKYFNLAGMPIVSSNYYNVIHGHTPEETRQDEEGMQTMRTLGRNMAWMLKCMEAGREKGLVMPEKEPKIKTSYIR</sequence>
<dbReference type="InterPro" id="IPR051796">
    <property type="entry name" value="ISF_SsuE-like"/>
</dbReference>
<protein>
    <recommendedName>
        <fullName evidence="3">NADPH-dependent FMN reductase-like domain-containing protein</fullName>
    </recommendedName>
</protein>
<comment type="caution">
    <text evidence="4">The sequence shown here is derived from an EMBL/GenBank/DDBJ whole genome shotgun (WGS) entry which is preliminary data.</text>
</comment>
<dbReference type="InterPro" id="IPR005025">
    <property type="entry name" value="FMN_Rdtase-like_dom"/>
</dbReference>
<dbReference type="EMBL" id="ADLK01000007">
    <property type="protein sequence ID" value="KMW23087.1"/>
    <property type="molecule type" value="Genomic_DNA"/>
</dbReference>
<dbReference type="Pfam" id="PF03358">
    <property type="entry name" value="FMN_red"/>
    <property type="match status" value="1"/>
</dbReference>
<keyword evidence="1" id="KW-0285">Flavoprotein</keyword>
<reference evidence="4 5" key="1">
    <citation type="submission" date="2011-04" db="EMBL/GenBank/DDBJ databases">
        <title>The Genome Sequence of Clostridium citroniae WAL-19142.</title>
        <authorList>
            <consortium name="The Broad Institute Genome Sequencing Platform"/>
            <person name="Earl A."/>
            <person name="Ward D."/>
            <person name="Feldgarden M."/>
            <person name="Gevers D."/>
            <person name="Warren Y.A."/>
            <person name="Tyrrell K.L."/>
            <person name="Citron D.M."/>
            <person name="Goldstein E.J."/>
            <person name="Daigneault M."/>
            <person name="Allen-Vercoe E."/>
            <person name="Young S.K."/>
            <person name="Zeng Q."/>
            <person name="Gargeya S."/>
            <person name="Fitzgerald M."/>
            <person name="Haas B."/>
            <person name="Abouelleil A."/>
            <person name="Alvarado L."/>
            <person name="Arachchi H.M."/>
            <person name="Berlin A."/>
            <person name="Brown A."/>
            <person name="Chapman S.B."/>
            <person name="Chen Z."/>
            <person name="Dunbar C."/>
            <person name="Freedman E."/>
            <person name="Gearin G."/>
            <person name="Gellesch M."/>
            <person name="Goldberg J."/>
            <person name="Griggs A."/>
            <person name="Gujja S."/>
            <person name="Heilman E.R."/>
            <person name="Heiman D."/>
            <person name="Howarth C."/>
            <person name="Larson L."/>
            <person name="Lui A."/>
            <person name="MacDonald P.J."/>
            <person name="Mehta T."/>
            <person name="Montmayeur A."/>
            <person name="Murphy C."/>
            <person name="Neiman D."/>
            <person name="Pearson M."/>
            <person name="Priest M."/>
            <person name="Roberts A."/>
            <person name="Saif S."/>
            <person name="Shea T."/>
            <person name="Shenoy N."/>
            <person name="Sisk P."/>
            <person name="Stolte C."/>
            <person name="Sykes S."/>
            <person name="White J."/>
            <person name="Yandava C."/>
            <person name="Wortman J."/>
            <person name="Nusbaum C."/>
            <person name="Birren B."/>
        </authorList>
    </citation>
    <scope>NUCLEOTIDE SEQUENCE [LARGE SCALE GENOMIC DNA]</scope>
    <source>
        <strain evidence="4 5">WAL-19142</strain>
    </source>
</reference>
<dbReference type="GeneID" id="93165005"/>
<dbReference type="AlphaFoldDB" id="A0A0J9CDA3"/>
<evidence type="ECO:0000313" key="4">
    <source>
        <dbReference type="EMBL" id="KMW23087.1"/>
    </source>
</evidence>
<dbReference type="OrthoDB" id="9790975at2"/>
<dbReference type="Gene3D" id="3.40.50.360">
    <property type="match status" value="1"/>
</dbReference>
<feature type="domain" description="NADPH-dependent FMN reductase-like" evidence="3">
    <location>
        <begin position="1"/>
        <end position="155"/>
    </location>
</feature>
<keyword evidence="2" id="KW-0288">FMN</keyword>
<name>A0A0J9CDA3_9FIRM</name>
<proteinExistence type="predicted"/>